<dbReference type="OrthoDB" id="9906141at2759"/>
<comment type="caution">
    <text evidence="2">The sequence shown here is derived from an EMBL/GenBank/DDBJ whole genome shotgun (WGS) entry which is preliminary data.</text>
</comment>
<gene>
    <name evidence="2" type="ORF">DNTS_009341</name>
</gene>
<keyword evidence="3" id="KW-1185">Reference proteome</keyword>
<proteinExistence type="predicted"/>
<feature type="domain" description="Tubulin epsilon and delta complex protein 1" evidence="1">
    <location>
        <begin position="100"/>
        <end position="275"/>
    </location>
</feature>
<name>A0A553QKY7_9TELE</name>
<organism evidence="2 3">
    <name type="scientific">Danionella cerebrum</name>
    <dbReference type="NCBI Taxonomy" id="2873325"/>
    <lineage>
        <taxon>Eukaryota</taxon>
        <taxon>Metazoa</taxon>
        <taxon>Chordata</taxon>
        <taxon>Craniata</taxon>
        <taxon>Vertebrata</taxon>
        <taxon>Euteleostomi</taxon>
        <taxon>Actinopterygii</taxon>
        <taxon>Neopterygii</taxon>
        <taxon>Teleostei</taxon>
        <taxon>Ostariophysi</taxon>
        <taxon>Cypriniformes</taxon>
        <taxon>Danionidae</taxon>
        <taxon>Danioninae</taxon>
        <taxon>Danionella</taxon>
    </lineage>
</organism>
<dbReference type="InterPro" id="IPR043535">
    <property type="entry name" value="TEDC1"/>
</dbReference>
<evidence type="ECO:0000313" key="3">
    <source>
        <dbReference type="Proteomes" id="UP000316079"/>
    </source>
</evidence>
<protein>
    <recommendedName>
        <fullName evidence="1">Tubulin epsilon and delta complex protein 1 domain-containing protein</fullName>
    </recommendedName>
</protein>
<accession>A0A553QKY7</accession>
<reference evidence="2 3" key="1">
    <citation type="journal article" date="2019" name="Sci. Data">
        <title>Hybrid genome assembly and annotation of Danionella translucida.</title>
        <authorList>
            <person name="Kadobianskyi M."/>
            <person name="Schulze L."/>
            <person name="Schuelke M."/>
            <person name="Judkewitz B."/>
        </authorList>
    </citation>
    <scope>NUCLEOTIDE SEQUENCE [LARGE SCALE GENOMIC DNA]</scope>
    <source>
        <strain evidence="2 3">Bolton</strain>
    </source>
</reference>
<dbReference type="InterPro" id="IPR027996">
    <property type="entry name" value="TEDC1_dom"/>
</dbReference>
<dbReference type="EMBL" id="SRMA01025851">
    <property type="protein sequence ID" value="TRY90378.1"/>
    <property type="molecule type" value="Genomic_DNA"/>
</dbReference>
<dbReference type="PANTHER" id="PTHR35076">
    <property type="entry name" value="TUBULIN EPSILON AND DELTA COMPLEX PROTEIN 1"/>
    <property type="match status" value="1"/>
</dbReference>
<dbReference type="Pfam" id="PF14970">
    <property type="entry name" value="TEDC1"/>
    <property type="match status" value="1"/>
</dbReference>
<evidence type="ECO:0000259" key="1">
    <source>
        <dbReference type="Pfam" id="PF14970"/>
    </source>
</evidence>
<sequence length="456" mass="51619">MQQEKSVKVKQVITSLCKLLSGLNVESRLTAETFRRAKFNKKDAVVDMWNLLYRLLQRAFAQECVCRDSKEQDFDMQLQFVRSALCHSGYGAPWALDPRTPSNMEQMESRDLLLALGWLLSSGNLLDGLLAENVHQLDPLTSAPRNPQGLIYGQDDLLGHGPGEEVKVKKDLALQELQWQYGKLRLQWKSLLSVQEESSKYTHRASKCEKNVISSIRPSAVCQPPVTGSHHGNMTSSALDKELERIQTLNGILEAYLNWKLHEPLFWCWMDSVIDHSLTGASQADWSPGEQTVRVRCPNSDKLRITFRRIDKMLLRLQTELRARRVEQSTLTLSSQGGRQEASQISDGQKMEVEKKVAGYLEGLQLATASSVTSVGFVPCLQDPQPAKPPHRFHSTEPGLAVTAEKLQASTVLDELRRREAALQWQLERLRQNMRVEMQRQASTMEGVILIPPIKR</sequence>
<evidence type="ECO:0000313" key="2">
    <source>
        <dbReference type="EMBL" id="TRY90378.1"/>
    </source>
</evidence>
<dbReference type="PANTHER" id="PTHR35076:SF1">
    <property type="entry name" value="TUBULIN EPSILON AND DELTA COMPLEX PROTEIN 1"/>
    <property type="match status" value="1"/>
</dbReference>
<dbReference type="AlphaFoldDB" id="A0A553QKY7"/>
<dbReference type="Proteomes" id="UP000316079">
    <property type="component" value="Unassembled WGS sequence"/>
</dbReference>